<dbReference type="AlphaFoldDB" id="A0A1I5FSU8"/>
<gene>
    <name evidence="1" type="ORF">SAMN05421741_13127</name>
</gene>
<dbReference type="OrthoDB" id="981796at2"/>
<accession>A0A1I5FSU8</accession>
<proteinExistence type="predicted"/>
<dbReference type="Proteomes" id="UP000199036">
    <property type="component" value="Unassembled WGS sequence"/>
</dbReference>
<keyword evidence="2" id="KW-1185">Reference proteome</keyword>
<evidence type="ECO:0000313" key="1">
    <source>
        <dbReference type="EMBL" id="SFO26850.1"/>
    </source>
</evidence>
<dbReference type="EMBL" id="FOVI01000031">
    <property type="protein sequence ID" value="SFO26850.1"/>
    <property type="molecule type" value="Genomic_DNA"/>
</dbReference>
<dbReference type="STRING" id="913024.SAMN05421741_13127"/>
<evidence type="ECO:0008006" key="3">
    <source>
        <dbReference type="Google" id="ProtNLM"/>
    </source>
</evidence>
<protein>
    <recommendedName>
        <fullName evidence="3">Addiction module component</fullName>
    </recommendedName>
</protein>
<reference evidence="2" key="1">
    <citation type="submission" date="2016-10" db="EMBL/GenBank/DDBJ databases">
        <authorList>
            <person name="Varghese N."/>
            <person name="Submissions S."/>
        </authorList>
    </citation>
    <scope>NUCLEOTIDE SEQUENCE [LARGE SCALE GENOMIC DNA]</scope>
    <source>
        <strain evidence="2">DS-12</strain>
    </source>
</reference>
<dbReference type="RefSeq" id="WP_091525996.1">
    <property type="nucleotide sequence ID" value="NZ_FOVI01000031.1"/>
</dbReference>
<name>A0A1I5FSU8_9FLAO</name>
<organism evidence="1 2">
    <name type="scientific">Paenimyroides ummariense</name>
    <dbReference type="NCBI Taxonomy" id="913024"/>
    <lineage>
        <taxon>Bacteria</taxon>
        <taxon>Pseudomonadati</taxon>
        <taxon>Bacteroidota</taxon>
        <taxon>Flavobacteriia</taxon>
        <taxon>Flavobacteriales</taxon>
        <taxon>Flavobacteriaceae</taxon>
        <taxon>Paenimyroides</taxon>
    </lineage>
</organism>
<evidence type="ECO:0000313" key="2">
    <source>
        <dbReference type="Proteomes" id="UP000199036"/>
    </source>
</evidence>
<sequence>MDIQAIKLELIQYLLNTDKESLLQKVKELVLKEERKVNNPDNRTPFTIEQLNAKLERAEEDYNSGRITTDEDLAKEIETW</sequence>